<keyword evidence="10" id="KW-0560">Oxidoreductase</keyword>
<comment type="similarity">
    <text evidence="4">Belongs to the MMACHC family.</text>
</comment>
<evidence type="ECO:0000256" key="3">
    <source>
        <dbReference type="ARBA" id="ARBA00004496"/>
    </source>
</evidence>
<dbReference type="GO" id="GO:0032451">
    <property type="term" value="F:demethylase activity"/>
    <property type="evidence" value="ECO:0007669"/>
    <property type="project" value="TreeGrafter"/>
</dbReference>
<keyword evidence="13" id="KW-1185">Reference proteome</keyword>
<dbReference type="InterPro" id="IPR032037">
    <property type="entry name" value="MMACHC"/>
</dbReference>
<dbReference type="GO" id="GO:0005737">
    <property type="term" value="C:cytoplasm"/>
    <property type="evidence" value="ECO:0007669"/>
    <property type="project" value="UniProtKB-SubCell"/>
</dbReference>
<keyword evidence="7" id="KW-0288">FMN</keyword>
<keyword evidence="5" id="KW-0963">Cytoplasm</keyword>
<sequence>MNFENILKQLNSELEPLEFESHPFLIKWYNNHVDDKFKLNYAENTLAVLVINKPKMFDKLFLKFLFDKFKYGSESLESHNDPIDLCMTETFSQIKQKFEEMDNNEIDVIKDFEMMPGNRRPKIIMQTCAHVSGAAYFYDPKKIENDRLNDETNTNLLKKNLMGVCLHSKYGGWFAMRCVFIFKNIILDNEELKWRQPIDPLNGNYEKIIDLLKKFNYNWKDSTYRDVIKVKESYSSIQREYFNLEPKYRKDLIKEWLEYSNVEQLIQTYEKIFKDKNLKNYLVKNFYIV</sequence>
<comment type="subcellular location">
    <subcellularLocation>
        <location evidence="3">Cytoplasm</location>
    </subcellularLocation>
</comment>
<evidence type="ECO:0000313" key="13">
    <source>
        <dbReference type="Proteomes" id="UP000663879"/>
    </source>
</evidence>
<proteinExistence type="inferred from homology"/>
<evidence type="ECO:0000256" key="2">
    <source>
        <dbReference type="ARBA" id="ARBA00001974"/>
    </source>
</evidence>
<evidence type="ECO:0000256" key="7">
    <source>
        <dbReference type="ARBA" id="ARBA00022643"/>
    </source>
</evidence>
<evidence type="ECO:0000256" key="4">
    <source>
        <dbReference type="ARBA" id="ARBA00007762"/>
    </source>
</evidence>
<gene>
    <name evidence="12" type="ORF">OXX778_LOCUS1760</name>
</gene>
<evidence type="ECO:0000256" key="1">
    <source>
        <dbReference type="ARBA" id="ARBA00001917"/>
    </source>
</evidence>
<name>A0A813MEV8_9BILA</name>
<evidence type="ECO:0000256" key="6">
    <source>
        <dbReference type="ARBA" id="ARBA00022630"/>
    </source>
</evidence>
<evidence type="ECO:0000256" key="11">
    <source>
        <dbReference type="ARBA" id="ARBA00031313"/>
    </source>
</evidence>
<keyword evidence="8" id="KW-0274">FAD</keyword>
<dbReference type="Proteomes" id="UP000663879">
    <property type="component" value="Unassembled WGS sequence"/>
</dbReference>
<comment type="caution">
    <text evidence="12">The sequence shown here is derived from an EMBL/GenBank/DDBJ whole genome shotgun (WGS) entry which is preliminary data.</text>
</comment>
<comment type="cofactor">
    <cofactor evidence="2">
        <name>FAD</name>
        <dbReference type="ChEBI" id="CHEBI:57692"/>
    </cofactor>
</comment>
<dbReference type="PANTHER" id="PTHR31457">
    <property type="entry name" value="METHYLMALONIC ACIDURIA AND HOMOCYSTINURIA TYPE C PROTEIN"/>
    <property type="match status" value="1"/>
</dbReference>
<dbReference type="GO" id="GO:0009235">
    <property type="term" value="P:cobalamin metabolic process"/>
    <property type="evidence" value="ECO:0007669"/>
    <property type="project" value="TreeGrafter"/>
</dbReference>
<protein>
    <recommendedName>
        <fullName evidence="11">Cyanocobalamin reductase (cyanide-eliminating)</fullName>
    </recommendedName>
</protein>
<dbReference type="Pfam" id="PF16690">
    <property type="entry name" value="MMACHC"/>
    <property type="match status" value="1"/>
</dbReference>
<dbReference type="OrthoDB" id="409189at2759"/>
<dbReference type="EMBL" id="CAJNOC010000121">
    <property type="protein sequence ID" value="CAF0716922.1"/>
    <property type="molecule type" value="Genomic_DNA"/>
</dbReference>
<organism evidence="12 13">
    <name type="scientific">Brachionus calyciflorus</name>
    <dbReference type="NCBI Taxonomy" id="104777"/>
    <lineage>
        <taxon>Eukaryota</taxon>
        <taxon>Metazoa</taxon>
        <taxon>Spiralia</taxon>
        <taxon>Gnathifera</taxon>
        <taxon>Rotifera</taxon>
        <taxon>Eurotatoria</taxon>
        <taxon>Monogononta</taxon>
        <taxon>Pseudotrocha</taxon>
        <taxon>Ploima</taxon>
        <taxon>Brachionidae</taxon>
        <taxon>Brachionus</taxon>
    </lineage>
</organism>
<keyword evidence="6" id="KW-0285">Flavoprotein</keyword>
<evidence type="ECO:0000313" key="12">
    <source>
        <dbReference type="EMBL" id="CAF0716922.1"/>
    </source>
</evidence>
<evidence type="ECO:0000256" key="10">
    <source>
        <dbReference type="ARBA" id="ARBA00023002"/>
    </source>
</evidence>
<evidence type="ECO:0000256" key="9">
    <source>
        <dbReference type="ARBA" id="ARBA00022857"/>
    </source>
</evidence>
<keyword evidence="9" id="KW-0521">NADP</keyword>
<reference evidence="12" key="1">
    <citation type="submission" date="2021-02" db="EMBL/GenBank/DDBJ databases">
        <authorList>
            <person name="Nowell W R."/>
        </authorList>
    </citation>
    <scope>NUCLEOTIDE SEQUENCE</scope>
    <source>
        <strain evidence="12">Ploen Becks lab</strain>
    </source>
</reference>
<comment type="cofactor">
    <cofactor evidence="1">
        <name>FMN</name>
        <dbReference type="ChEBI" id="CHEBI:58210"/>
    </cofactor>
</comment>
<dbReference type="GO" id="GO:0033787">
    <property type="term" value="F:cyanocobalamin reductase (cyanide-eliminating) (NADP+) activity"/>
    <property type="evidence" value="ECO:0007669"/>
    <property type="project" value="TreeGrafter"/>
</dbReference>
<dbReference type="AlphaFoldDB" id="A0A813MEV8"/>
<evidence type="ECO:0000256" key="5">
    <source>
        <dbReference type="ARBA" id="ARBA00022490"/>
    </source>
</evidence>
<dbReference type="CDD" id="cd12959">
    <property type="entry name" value="MMACHC-like"/>
    <property type="match status" value="1"/>
</dbReference>
<evidence type="ECO:0000256" key="8">
    <source>
        <dbReference type="ARBA" id="ARBA00022827"/>
    </source>
</evidence>
<dbReference type="GO" id="GO:0071949">
    <property type="term" value="F:FAD binding"/>
    <property type="evidence" value="ECO:0007669"/>
    <property type="project" value="TreeGrafter"/>
</dbReference>
<accession>A0A813MEV8</accession>
<dbReference type="PANTHER" id="PTHR31457:SF2">
    <property type="entry name" value="CYANOCOBALAMIN REDUCTASE _ ALKYLCOBALAMIN DEALKYLASE"/>
    <property type="match status" value="1"/>
</dbReference>